<dbReference type="Gene3D" id="6.10.250.2040">
    <property type="match status" value="1"/>
</dbReference>
<evidence type="ECO:0000259" key="4">
    <source>
        <dbReference type="Pfam" id="PF03906"/>
    </source>
</evidence>
<keyword evidence="2" id="KW-1227">Viral tail protein</keyword>
<organism evidence="6 7">
    <name type="scientific">Shigella phage Buco</name>
    <dbReference type="NCBI Taxonomy" id="2530183"/>
    <lineage>
        <taxon>Viruses</taxon>
        <taxon>Duplodnaviria</taxon>
        <taxon>Heunggongvirae</taxon>
        <taxon>Uroviricota</taxon>
        <taxon>Caudoviricetes</taxon>
        <taxon>Autographivirales</taxon>
        <taxon>Autoscriptoviridae</taxon>
        <taxon>Slopekvirinae</taxon>
        <taxon>Bucovirus</taxon>
        <taxon>Bucovirus buco</taxon>
    </lineage>
</organism>
<dbReference type="EMBL" id="MK562503">
    <property type="protein sequence ID" value="QBP32944.1"/>
    <property type="molecule type" value="Genomic_DNA"/>
</dbReference>
<reference evidence="6 7" key="1">
    <citation type="submission" date="2019-02" db="EMBL/GenBank/DDBJ databases">
        <title>A cornucopia of Shigella phages from the Cornhusker state.</title>
        <authorList>
            <person name="Doore S.M."/>
            <person name="Schrad J.R."/>
            <person name="Perrett H.R."/>
            <person name="Dover J.A."/>
            <person name="Schrad K.P."/>
            <person name="Dean W.F."/>
            <person name="Parent K.N."/>
        </authorList>
    </citation>
    <scope>NUCLEOTIDE SEQUENCE [LARGE SCALE GENOMIC DNA]</scope>
</reference>
<keyword evidence="3" id="KW-0946">Virion</keyword>
<sequence length="260" mass="28579">MAYSWSEQVVPSGTTLISVDIEYLDKSYIYLYINNVLISNSDYSWNSDTLIQLNTPMASAGTVLLVRRTDKEYLYIMFAEGAAFIRENLDVQNTQFLHLAQELVEGRSIDGFYGDLSMNGYRITHLADGVDPKDAVNKGQLDSVSNRVSSIENSFLGLTTVSYPWYTVVSADTDTFEPPFKFTKAALYIDGLCQVPDYSYVVVDNKLLLAESVPTGTVVFARLGEDTDAATEAATTTALAAVQADLQNQINALRALLQGG</sequence>
<evidence type="ECO:0007829" key="8">
    <source>
        <dbReference type="PDB" id="8ES4"/>
    </source>
</evidence>
<dbReference type="Proteomes" id="UP000294568">
    <property type="component" value="Segment"/>
</dbReference>
<feature type="domain" description="Trimeric autotransporter adhesin YadA-like stalk" evidence="5">
    <location>
        <begin position="122"/>
        <end position="155"/>
    </location>
</feature>
<protein>
    <submittedName>
        <fullName evidence="6">Putative tail protein</fullName>
    </submittedName>
</protein>
<evidence type="ECO:0000313" key="7">
    <source>
        <dbReference type="Proteomes" id="UP000294568"/>
    </source>
</evidence>
<evidence type="ECO:0000256" key="1">
    <source>
        <dbReference type="ARBA" id="ARBA00004328"/>
    </source>
</evidence>
<dbReference type="InterPro" id="IPR008635">
    <property type="entry name" value="Coiled_stalk_dom"/>
</dbReference>
<proteinExistence type="evidence at protein level"/>
<dbReference type="GO" id="GO:0019867">
    <property type="term" value="C:outer membrane"/>
    <property type="evidence" value="ECO:0007669"/>
    <property type="project" value="InterPro"/>
</dbReference>
<dbReference type="InterPro" id="IPR005604">
    <property type="entry name" value="Phage_T7_tail_fibre-like_N"/>
</dbReference>
<accession>A0A482JMG8</accession>
<comment type="subcellular location">
    <subcellularLocation>
        <location evidence="1">Virion</location>
    </subcellularLocation>
</comment>
<reference evidence="8" key="2">
    <citation type="submission" date="2022-10" db="PDB data bank">
        <title>Structure of Shigella bacteriophage HRP29.</title>
        <authorList>
            <person name="Subramanian S."/>
            <person name="Bergland Drarvik S.M."/>
            <person name="Parent K.N."/>
        </authorList>
    </citation>
    <scope>STRUCTURE BY ELECTRON MICROSCOPY (3.30 ANGSTROMS)</scope>
</reference>
<dbReference type="PDB" id="8ES4">
    <property type="method" value="EM"/>
    <property type="resolution" value="3.30 A"/>
    <property type="chains" value="F/G/H=1-260"/>
</dbReference>
<dbReference type="EMDB" id="EMD-28562"/>
<dbReference type="SMR" id="A0A482JMG8"/>
<keyword evidence="8" id="KW-0002">3D-structure</keyword>
<dbReference type="Pfam" id="PF05662">
    <property type="entry name" value="YadA_stalk"/>
    <property type="match status" value="1"/>
</dbReference>
<name>A0A482JMG8_9CAUD</name>
<evidence type="ECO:0000259" key="5">
    <source>
        <dbReference type="Pfam" id="PF05662"/>
    </source>
</evidence>
<gene>
    <name evidence="6" type="ORF">HRP29_gp44</name>
</gene>
<feature type="domain" description="Bacteriophage T7 tail fibre protein-like N-terminal" evidence="4">
    <location>
        <begin position="12"/>
        <end position="105"/>
    </location>
</feature>
<dbReference type="GO" id="GO:0098015">
    <property type="term" value="C:virus tail"/>
    <property type="evidence" value="ECO:0007669"/>
    <property type="project" value="UniProtKB-KW"/>
</dbReference>
<evidence type="ECO:0000256" key="3">
    <source>
        <dbReference type="ARBA" id="ARBA00022844"/>
    </source>
</evidence>
<keyword evidence="7" id="KW-1185">Reference proteome</keyword>
<evidence type="ECO:0000256" key="2">
    <source>
        <dbReference type="ARBA" id="ARBA00022732"/>
    </source>
</evidence>
<evidence type="ECO:0000313" key="6">
    <source>
        <dbReference type="EMBL" id="QBP32944.1"/>
    </source>
</evidence>
<dbReference type="Pfam" id="PF03906">
    <property type="entry name" value="Phage_T7_tail"/>
    <property type="match status" value="1"/>
</dbReference>